<comment type="caution">
    <text evidence="3">The sequence shown here is derived from an EMBL/GenBank/DDBJ whole genome shotgun (WGS) entry which is preliminary data.</text>
</comment>
<dbReference type="Pfam" id="PF02617">
    <property type="entry name" value="ClpS"/>
    <property type="match status" value="1"/>
</dbReference>
<reference evidence="3 4" key="1">
    <citation type="submission" date="2016-03" db="EMBL/GenBank/DDBJ databases">
        <title>Speciation and ecological success in dimly lit waters: horizontal gene transfer in a green sulfur bacteria bloom unveiled by metagenomic assembly.</title>
        <authorList>
            <person name="Llorens-Mares T."/>
            <person name="Liu Z."/>
            <person name="Allen L.Z."/>
            <person name="Rusch D.B."/>
            <person name="Craig M.T."/>
            <person name="Dupont C.L."/>
            <person name="Bryant D.A."/>
            <person name="Casamayor E.O."/>
        </authorList>
    </citation>
    <scope>NUCLEOTIDE SEQUENCE [LARGE SCALE GENOMIC DNA]</scope>
    <source>
        <strain evidence="3">CIII</strain>
    </source>
</reference>
<dbReference type="SUPFAM" id="SSF54736">
    <property type="entry name" value="ClpS-like"/>
    <property type="match status" value="1"/>
</dbReference>
<dbReference type="InterPro" id="IPR003769">
    <property type="entry name" value="ClpS_core"/>
</dbReference>
<evidence type="ECO:0000313" key="4">
    <source>
        <dbReference type="Proteomes" id="UP000076481"/>
    </source>
</evidence>
<sequence length="100" mass="11132">MYSCVSPESDHQTLESPAVAGTDTGDSYRVVLFNDDEHSFDEVIFQIILAVRCSRQKARQLTMEVHNSGRAIVFNGSIERCIQVSAVLEEIALKTEIQSV</sequence>
<proteinExistence type="predicted"/>
<evidence type="ECO:0000259" key="2">
    <source>
        <dbReference type="Pfam" id="PF02617"/>
    </source>
</evidence>
<feature type="domain" description="Adaptor protein ClpS core" evidence="2">
    <location>
        <begin position="26"/>
        <end position="92"/>
    </location>
</feature>
<keyword evidence="3" id="KW-0378">Hydrolase</keyword>
<accession>A0A165MAR4</accession>
<dbReference type="GO" id="GO:0006508">
    <property type="term" value="P:proteolysis"/>
    <property type="evidence" value="ECO:0007669"/>
    <property type="project" value="UniProtKB-KW"/>
</dbReference>
<keyword evidence="3" id="KW-0645">Protease</keyword>
<evidence type="ECO:0000313" key="3">
    <source>
        <dbReference type="EMBL" id="KZK75021.1"/>
    </source>
</evidence>
<dbReference type="InterPro" id="IPR014719">
    <property type="entry name" value="Ribosomal_bL12_C/ClpS-like"/>
</dbReference>
<dbReference type="RefSeq" id="WP_303680967.1">
    <property type="nucleotide sequence ID" value="NZ_LVWG01000016.1"/>
</dbReference>
<evidence type="ECO:0000256" key="1">
    <source>
        <dbReference type="SAM" id="MobiDB-lite"/>
    </source>
</evidence>
<dbReference type="Proteomes" id="UP000076481">
    <property type="component" value="Unassembled WGS sequence"/>
</dbReference>
<organism evidence="3 4">
    <name type="scientific">Pelodictyon luteolum</name>
    <dbReference type="NCBI Taxonomy" id="1100"/>
    <lineage>
        <taxon>Bacteria</taxon>
        <taxon>Pseudomonadati</taxon>
        <taxon>Chlorobiota</taxon>
        <taxon>Chlorobiia</taxon>
        <taxon>Chlorobiales</taxon>
        <taxon>Chlorobiaceae</taxon>
        <taxon>Chlorobium/Pelodictyon group</taxon>
        <taxon>Pelodictyon</taxon>
    </lineage>
</organism>
<dbReference type="GO" id="GO:0008233">
    <property type="term" value="F:peptidase activity"/>
    <property type="evidence" value="ECO:0007669"/>
    <property type="project" value="UniProtKB-KW"/>
</dbReference>
<dbReference type="Gene3D" id="3.30.1390.10">
    <property type="match status" value="1"/>
</dbReference>
<feature type="region of interest" description="Disordered" evidence="1">
    <location>
        <begin position="1"/>
        <end position="23"/>
    </location>
</feature>
<dbReference type="AlphaFoldDB" id="A0A165MAR4"/>
<protein>
    <submittedName>
        <fullName evidence="3">Clp protease ClpS</fullName>
    </submittedName>
</protein>
<name>A0A165MAR4_PELLU</name>
<dbReference type="EMBL" id="LVWG01000016">
    <property type="protein sequence ID" value="KZK75021.1"/>
    <property type="molecule type" value="Genomic_DNA"/>
</dbReference>
<dbReference type="GO" id="GO:0030163">
    <property type="term" value="P:protein catabolic process"/>
    <property type="evidence" value="ECO:0007669"/>
    <property type="project" value="InterPro"/>
</dbReference>
<gene>
    <name evidence="3" type="ORF">A3K90_00240</name>
</gene>